<evidence type="ECO:0000256" key="3">
    <source>
        <dbReference type="ARBA" id="ARBA00022741"/>
    </source>
</evidence>
<dbReference type="InterPro" id="IPR008271">
    <property type="entry name" value="Ser/Thr_kinase_AS"/>
</dbReference>
<evidence type="ECO:0000313" key="9">
    <source>
        <dbReference type="EMBL" id="KAH3670335.1"/>
    </source>
</evidence>
<dbReference type="PANTHER" id="PTHR45646">
    <property type="entry name" value="SERINE/THREONINE-PROTEIN KINASE DOA-RELATED"/>
    <property type="match status" value="1"/>
</dbReference>
<dbReference type="InterPro" id="IPR011009">
    <property type="entry name" value="Kinase-like_dom_sf"/>
</dbReference>
<dbReference type="Pfam" id="PF00069">
    <property type="entry name" value="Pkinase"/>
    <property type="match status" value="1"/>
</dbReference>
<comment type="caution">
    <text evidence="9">The sequence shown here is derived from an EMBL/GenBank/DDBJ whole genome shotgun (WGS) entry which is preliminary data.</text>
</comment>
<evidence type="ECO:0000313" key="10">
    <source>
        <dbReference type="Proteomes" id="UP000769528"/>
    </source>
</evidence>
<dbReference type="PROSITE" id="PS00107">
    <property type="entry name" value="PROTEIN_KINASE_ATP"/>
    <property type="match status" value="1"/>
</dbReference>
<keyword evidence="4" id="KW-0418">Kinase</keyword>
<organism evidence="9 10">
    <name type="scientific">Wickerhamomyces mucosus</name>
    <dbReference type="NCBI Taxonomy" id="1378264"/>
    <lineage>
        <taxon>Eukaryota</taxon>
        <taxon>Fungi</taxon>
        <taxon>Dikarya</taxon>
        <taxon>Ascomycota</taxon>
        <taxon>Saccharomycotina</taxon>
        <taxon>Saccharomycetes</taxon>
        <taxon>Phaffomycetales</taxon>
        <taxon>Wickerhamomycetaceae</taxon>
        <taxon>Wickerhamomyces</taxon>
    </lineage>
</organism>
<dbReference type="CDD" id="cd14134">
    <property type="entry name" value="PKc_CLK"/>
    <property type="match status" value="1"/>
</dbReference>
<sequence>MTSLSLNNNRKKQKLDDTLNINSHFNGLNERDSSLIVFDTDDNNNDHNDHNSSIINNNILFDDKESSTDSIIFIKENDLTKSFTNNSILFDNHQPIHIGIKKRRTNSLPQLPLSQIGYTRVSKLYKVDEVKPNFISPNYVTYSSSLSTTTTSSSSSSSSSSSNSTIKINNNFKSSPNSSISSDHNNNRLKNNHSNILNPSTISINSENSQSLTDENGYYIANIGEYFANNRFKILSILGQGTFGKVIKALDLQNNETVAIKIIRAIPKYREASKIELRILTALKNADPNNENHCIHLKEVLDYKNHICIITDLLDISLYEFLAKNKFKPFPGSQIQAISRQLIRSIAFLHDLKLIHTDLKPENILLKNSSFAKFKKNSYKVLKNPLINIIDFGSAIFSDEYHSELVSTRHYRAPEIVLGIGWSFECDLWSLGCILTELVTGEALFNTHENAEHLKIMELLLEEKIPNNMITRINNDSIKSLFKPINGKRRNYKLNYPIINSSPPKSINFLKTIKPLDDLISTKLNIKIDYKLSIYENYLQNDGLKYDLETISFWWNFIDLIYKLLKFDPKDRISAVEILENHGWWDYGIIDEATSGMV</sequence>
<dbReference type="PROSITE" id="PS00108">
    <property type="entry name" value="PROTEIN_KINASE_ST"/>
    <property type="match status" value="1"/>
</dbReference>
<protein>
    <recommendedName>
        <fullName evidence="8">Protein kinase domain-containing protein</fullName>
    </recommendedName>
</protein>
<keyword evidence="10" id="KW-1185">Reference proteome</keyword>
<name>A0A9P8PES3_9ASCO</name>
<feature type="domain" description="Protein kinase" evidence="8">
    <location>
        <begin position="232"/>
        <end position="585"/>
    </location>
</feature>
<keyword evidence="3 6" id="KW-0547">Nucleotide-binding</keyword>
<evidence type="ECO:0000256" key="6">
    <source>
        <dbReference type="PROSITE-ProRule" id="PRU10141"/>
    </source>
</evidence>
<dbReference type="GO" id="GO:0004674">
    <property type="term" value="F:protein serine/threonine kinase activity"/>
    <property type="evidence" value="ECO:0007669"/>
    <property type="project" value="UniProtKB-KW"/>
</dbReference>
<keyword evidence="2" id="KW-0808">Transferase</keyword>
<dbReference type="PANTHER" id="PTHR45646:SF11">
    <property type="entry name" value="SERINE_THREONINE-PROTEIN KINASE DOA"/>
    <property type="match status" value="1"/>
</dbReference>
<dbReference type="Proteomes" id="UP000769528">
    <property type="component" value="Unassembled WGS sequence"/>
</dbReference>
<keyword evidence="1" id="KW-0723">Serine/threonine-protein kinase</keyword>
<dbReference type="AlphaFoldDB" id="A0A9P8PES3"/>
<dbReference type="Gene3D" id="3.30.200.20">
    <property type="entry name" value="Phosphorylase Kinase, domain 1"/>
    <property type="match status" value="1"/>
</dbReference>
<feature type="binding site" evidence="6">
    <location>
        <position position="261"/>
    </location>
    <ligand>
        <name>ATP</name>
        <dbReference type="ChEBI" id="CHEBI:30616"/>
    </ligand>
</feature>
<dbReference type="GO" id="GO:0005634">
    <property type="term" value="C:nucleus"/>
    <property type="evidence" value="ECO:0007669"/>
    <property type="project" value="TreeGrafter"/>
</dbReference>
<dbReference type="Gene3D" id="1.10.510.10">
    <property type="entry name" value="Transferase(Phosphotransferase) domain 1"/>
    <property type="match status" value="1"/>
</dbReference>
<evidence type="ECO:0000256" key="7">
    <source>
        <dbReference type="SAM" id="MobiDB-lite"/>
    </source>
</evidence>
<gene>
    <name evidence="9" type="ORF">WICMUC_004831</name>
</gene>
<dbReference type="GO" id="GO:0043484">
    <property type="term" value="P:regulation of RNA splicing"/>
    <property type="evidence" value="ECO:0007669"/>
    <property type="project" value="TreeGrafter"/>
</dbReference>
<dbReference type="InterPro" id="IPR051175">
    <property type="entry name" value="CLK_kinases"/>
</dbReference>
<evidence type="ECO:0000259" key="8">
    <source>
        <dbReference type="PROSITE" id="PS50011"/>
    </source>
</evidence>
<feature type="region of interest" description="Disordered" evidence="7">
    <location>
        <begin position="146"/>
        <end position="203"/>
    </location>
</feature>
<feature type="compositionally biased region" description="Low complexity" evidence="7">
    <location>
        <begin position="146"/>
        <end position="198"/>
    </location>
</feature>
<dbReference type="InterPro" id="IPR000719">
    <property type="entry name" value="Prot_kinase_dom"/>
</dbReference>
<dbReference type="GO" id="GO:0005524">
    <property type="term" value="F:ATP binding"/>
    <property type="evidence" value="ECO:0007669"/>
    <property type="project" value="UniProtKB-UniRule"/>
</dbReference>
<dbReference type="SMART" id="SM00220">
    <property type="entry name" value="S_TKc"/>
    <property type="match status" value="1"/>
</dbReference>
<keyword evidence="5 6" id="KW-0067">ATP-binding</keyword>
<reference evidence="9" key="2">
    <citation type="submission" date="2021-01" db="EMBL/GenBank/DDBJ databases">
        <authorList>
            <person name="Schikora-Tamarit M.A."/>
        </authorList>
    </citation>
    <scope>NUCLEOTIDE SEQUENCE</scope>
    <source>
        <strain evidence="9">CBS6341</strain>
    </source>
</reference>
<reference evidence="9" key="1">
    <citation type="journal article" date="2021" name="Open Biol.">
        <title>Shared evolutionary footprints suggest mitochondrial oxidative damage underlies multiple complex I losses in fungi.</title>
        <authorList>
            <person name="Schikora-Tamarit M.A."/>
            <person name="Marcet-Houben M."/>
            <person name="Nosek J."/>
            <person name="Gabaldon T."/>
        </authorList>
    </citation>
    <scope>NUCLEOTIDE SEQUENCE</scope>
    <source>
        <strain evidence="9">CBS6341</strain>
    </source>
</reference>
<evidence type="ECO:0000256" key="2">
    <source>
        <dbReference type="ARBA" id="ARBA00022679"/>
    </source>
</evidence>
<dbReference type="SUPFAM" id="SSF56112">
    <property type="entry name" value="Protein kinase-like (PK-like)"/>
    <property type="match status" value="1"/>
</dbReference>
<accession>A0A9P8PES3</accession>
<dbReference type="EMBL" id="JAEUBF010001301">
    <property type="protein sequence ID" value="KAH3670335.1"/>
    <property type="molecule type" value="Genomic_DNA"/>
</dbReference>
<dbReference type="OrthoDB" id="283111at2759"/>
<evidence type="ECO:0000256" key="5">
    <source>
        <dbReference type="ARBA" id="ARBA00022840"/>
    </source>
</evidence>
<dbReference type="PROSITE" id="PS50011">
    <property type="entry name" value="PROTEIN_KINASE_DOM"/>
    <property type="match status" value="1"/>
</dbReference>
<evidence type="ECO:0000256" key="4">
    <source>
        <dbReference type="ARBA" id="ARBA00022777"/>
    </source>
</evidence>
<evidence type="ECO:0000256" key="1">
    <source>
        <dbReference type="ARBA" id="ARBA00022527"/>
    </source>
</evidence>
<dbReference type="InterPro" id="IPR017441">
    <property type="entry name" value="Protein_kinase_ATP_BS"/>
</dbReference>
<proteinExistence type="predicted"/>